<evidence type="ECO:0000313" key="2">
    <source>
        <dbReference type="EMBL" id="MFC0215956.1"/>
    </source>
</evidence>
<dbReference type="RefSeq" id="WP_377473648.1">
    <property type="nucleotide sequence ID" value="NZ_JBHLWN010000106.1"/>
</dbReference>
<keyword evidence="3" id="KW-1185">Reference proteome</keyword>
<feature type="region of interest" description="Disordered" evidence="1">
    <location>
        <begin position="46"/>
        <end position="67"/>
    </location>
</feature>
<dbReference type="Proteomes" id="UP001589776">
    <property type="component" value="Unassembled WGS sequence"/>
</dbReference>
<organism evidence="2 3">
    <name type="scientific">Paenibacillus chartarius</name>
    <dbReference type="NCBI Taxonomy" id="747481"/>
    <lineage>
        <taxon>Bacteria</taxon>
        <taxon>Bacillati</taxon>
        <taxon>Bacillota</taxon>
        <taxon>Bacilli</taxon>
        <taxon>Bacillales</taxon>
        <taxon>Paenibacillaceae</taxon>
        <taxon>Paenibacillus</taxon>
    </lineage>
</organism>
<proteinExistence type="predicted"/>
<evidence type="ECO:0000313" key="3">
    <source>
        <dbReference type="Proteomes" id="UP001589776"/>
    </source>
</evidence>
<sequence>MEELDLSEAVGAAEDVHTGPSRDVLMKVYDAEEADALLSLEQQLTGIEPQEPAEDVTAAGDVYRSGS</sequence>
<evidence type="ECO:0000256" key="1">
    <source>
        <dbReference type="SAM" id="MobiDB-lite"/>
    </source>
</evidence>
<gene>
    <name evidence="2" type="ORF">ACFFK0_26510</name>
</gene>
<reference evidence="2 3" key="1">
    <citation type="submission" date="2024-09" db="EMBL/GenBank/DDBJ databases">
        <authorList>
            <person name="Sun Q."/>
            <person name="Mori K."/>
        </authorList>
    </citation>
    <scope>NUCLEOTIDE SEQUENCE [LARGE SCALE GENOMIC DNA]</scope>
    <source>
        <strain evidence="2 3">CCM 7759</strain>
    </source>
</reference>
<comment type="caution">
    <text evidence="2">The sequence shown here is derived from an EMBL/GenBank/DDBJ whole genome shotgun (WGS) entry which is preliminary data.</text>
</comment>
<dbReference type="EMBL" id="JBHLWN010000106">
    <property type="protein sequence ID" value="MFC0215956.1"/>
    <property type="molecule type" value="Genomic_DNA"/>
</dbReference>
<accession>A0ABV6DTG3</accession>
<name>A0ABV6DTG3_9BACL</name>
<protein>
    <submittedName>
        <fullName evidence="2">Uncharacterized protein</fullName>
    </submittedName>
</protein>